<feature type="compositionally biased region" description="Polar residues" evidence="1">
    <location>
        <begin position="85"/>
        <end position="101"/>
    </location>
</feature>
<evidence type="ECO:0000256" key="2">
    <source>
        <dbReference type="SAM" id="Phobius"/>
    </source>
</evidence>
<keyword evidence="2" id="KW-0812">Transmembrane</keyword>
<dbReference type="AlphaFoldDB" id="A0A5B7AXQ1"/>
<proteinExistence type="predicted"/>
<reference evidence="4" key="1">
    <citation type="submission" date="2019-08" db="EMBL/GenBank/DDBJ databases">
        <title>Reference gene set and small RNA set construction with multiple tissues from Davidia involucrata Baill.</title>
        <authorList>
            <person name="Yang H."/>
            <person name="Zhou C."/>
            <person name="Li G."/>
            <person name="Wang J."/>
            <person name="Gao P."/>
            <person name="Wang M."/>
            <person name="Wang R."/>
            <person name="Zhao Y."/>
        </authorList>
    </citation>
    <scope>NUCLEOTIDE SEQUENCE</scope>
    <source>
        <tissue evidence="4">Mixed with DoveR01_LX</tissue>
    </source>
</reference>
<name>A0A5B7AXQ1_DAVIN</name>
<evidence type="ECO:0000256" key="1">
    <source>
        <dbReference type="SAM" id="MobiDB-lite"/>
    </source>
</evidence>
<feature type="transmembrane region" description="Helical" evidence="2">
    <location>
        <begin position="23"/>
        <end position="42"/>
    </location>
</feature>
<dbReference type="PANTHER" id="PTHR33098">
    <property type="entry name" value="COTTON FIBER (DUF761)"/>
    <property type="match status" value="1"/>
</dbReference>
<accession>A0A5B7AXQ1</accession>
<organism evidence="4">
    <name type="scientific">Davidia involucrata</name>
    <name type="common">Dove tree</name>
    <dbReference type="NCBI Taxonomy" id="16924"/>
    <lineage>
        <taxon>Eukaryota</taxon>
        <taxon>Viridiplantae</taxon>
        <taxon>Streptophyta</taxon>
        <taxon>Embryophyta</taxon>
        <taxon>Tracheophyta</taxon>
        <taxon>Spermatophyta</taxon>
        <taxon>Magnoliopsida</taxon>
        <taxon>eudicotyledons</taxon>
        <taxon>Gunneridae</taxon>
        <taxon>Pentapetalae</taxon>
        <taxon>asterids</taxon>
        <taxon>Cornales</taxon>
        <taxon>Nyssaceae</taxon>
        <taxon>Davidia</taxon>
    </lineage>
</organism>
<sequence>MFEESVSIPSIWASMNSWFTPNVLFVLLNVMIGTIAFTSSFAKQKQHHQQQTQDDQQEEEEQQQQPRLARSPSVLQRLKSINLYSYRSQESNPSPSITTHFKLTPDSDTHYPQEQTHQQQTIETETETPYVFQQTHEQQTLKTETQYDPLEQNVDEEEEEEEDQSMDEIYGQLTDRHVSRTKSDTKPASGEVPERLPAKMRKSASMKSAFAHFEEEDIVETRRPATVREGKDRVTEVDDEVDAKADDFINKFKQQLKLQRLESIIGYKDMISRGSEK</sequence>
<feature type="region of interest" description="Disordered" evidence="1">
    <location>
        <begin position="46"/>
        <end position="72"/>
    </location>
</feature>
<keyword evidence="2" id="KW-1133">Transmembrane helix</keyword>
<feature type="compositionally biased region" description="Basic and acidic residues" evidence="1">
    <location>
        <begin position="174"/>
        <end position="185"/>
    </location>
</feature>
<dbReference type="EMBL" id="GHES01030326">
    <property type="protein sequence ID" value="MPA60885.1"/>
    <property type="molecule type" value="Transcribed_RNA"/>
</dbReference>
<dbReference type="InterPro" id="IPR008480">
    <property type="entry name" value="DUF761_pln"/>
</dbReference>
<evidence type="ECO:0000313" key="4">
    <source>
        <dbReference type="EMBL" id="MPA60885.1"/>
    </source>
</evidence>
<dbReference type="Pfam" id="PF05553">
    <property type="entry name" value="DUF761"/>
    <property type="match status" value="1"/>
</dbReference>
<dbReference type="PANTHER" id="PTHR33098:SF53">
    <property type="entry name" value="OS05G0540900 PROTEIN"/>
    <property type="match status" value="1"/>
</dbReference>
<protein>
    <recommendedName>
        <fullName evidence="3">DUF4408 domain-containing protein</fullName>
    </recommendedName>
</protein>
<feature type="region of interest" description="Disordered" evidence="1">
    <location>
        <begin position="85"/>
        <end position="208"/>
    </location>
</feature>
<feature type="domain" description="DUF4408" evidence="3">
    <location>
        <begin position="9"/>
        <end position="41"/>
    </location>
</feature>
<evidence type="ECO:0000259" key="3">
    <source>
        <dbReference type="Pfam" id="PF14364"/>
    </source>
</evidence>
<keyword evidence="2" id="KW-0472">Membrane</keyword>
<feature type="compositionally biased region" description="Polar residues" evidence="1">
    <location>
        <begin position="131"/>
        <end position="146"/>
    </location>
</feature>
<dbReference type="Pfam" id="PF14364">
    <property type="entry name" value="DUF4408"/>
    <property type="match status" value="1"/>
</dbReference>
<dbReference type="InterPro" id="IPR025520">
    <property type="entry name" value="DUF4408"/>
</dbReference>
<feature type="compositionally biased region" description="Acidic residues" evidence="1">
    <location>
        <begin position="153"/>
        <end position="166"/>
    </location>
</feature>
<gene>
    <name evidence="4" type="ORF">Din_030326</name>
</gene>
<feature type="compositionally biased region" description="Low complexity" evidence="1">
    <location>
        <begin position="113"/>
        <end position="123"/>
    </location>
</feature>